<name>A0A6G7WEE6_9LACT</name>
<reference evidence="1 2" key="1">
    <citation type="journal article" date="2017" name="Int. J. Syst. Evol. Microbiol.">
        <title>Jeotgalibaca porci sp. nov. and Jeotgalibaca arthritidis sp. nov., isolated from pigs, and emended description of the genus Jeotgalibaca.</title>
        <authorList>
            <person name="Zamora L."/>
            <person name="Perez-Sancho M."/>
            <person name="Dominguez L."/>
            <person name="Fernandez-Garayzabal J.F."/>
            <person name="Vela A.I."/>
        </authorList>
    </citation>
    <scope>NUCLEOTIDE SEQUENCE [LARGE SCALE GENOMIC DNA]</scope>
    <source>
        <strain evidence="1 2">CCUG 69148</strain>
    </source>
</reference>
<accession>A0A6G7WEE6</accession>
<dbReference type="KEGG" id="jpo:G7058_00395"/>
<dbReference type="GeneID" id="94551713"/>
<evidence type="ECO:0000313" key="2">
    <source>
        <dbReference type="Proteomes" id="UP000501830"/>
    </source>
</evidence>
<gene>
    <name evidence="1" type="ORF">G7058_00395</name>
</gene>
<dbReference type="InterPro" id="IPR021380">
    <property type="entry name" value="DUF3013"/>
</dbReference>
<dbReference type="AlphaFoldDB" id="A0A6G7WEE6"/>
<protein>
    <submittedName>
        <fullName evidence="1">DUF3013 family protein</fullName>
    </submittedName>
</protein>
<dbReference type="EMBL" id="CP049889">
    <property type="protein sequence ID" value="QIK50655.1"/>
    <property type="molecule type" value="Genomic_DNA"/>
</dbReference>
<keyword evidence="2" id="KW-1185">Reference proteome</keyword>
<dbReference type="Proteomes" id="UP000501830">
    <property type="component" value="Chromosome"/>
</dbReference>
<dbReference type="Gene3D" id="3.40.50.11250">
    <property type="entry name" value="Protein of unknown function DUF3013"/>
    <property type="match status" value="1"/>
</dbReference>
<dbReference type="RefSeq" id="WP_166061699.1">
    <property type="nucleotide sequence ID" value="NZ_CP049889.1"/>
</dbReference>
<dbReference type="Pfam" id="PF11217">
    <property type="entry name" value="DUF3013"/>
    <property type="match status" value="1"/>
</dbReference>
<sequence>MRNNMIERITDTMNALHFPCEWRIQWFEREQKIEIILMLEVQAPENTKLTDKYQSVNSSDHFVFEDVVLLFHPNLGVLKDDNYLATIAFDDEKGVSGGLIDAICKTMRLVIGEAVVELEEFLMSDAYDHFEIKWNNQNYLSTLQTLKDTSRFDTSIYSYPSELPEGVVKNNEVE</sequence>
<organism evidence="1 2">
    <name type="scientific">Jeotgalibaca porci</name>
    <dbReference type="NCBI Taxonomy" id="1868793"/>
    <lineage>
        <taxon>Bacteria</taxon>
        <taxon>Bacillati</taxon>
        <taxon>Bacillota</taxon>
        <taxon>Bacilli</taxon>
        <taxon>Lactobacillales</taxon>
        <taxon>Carnobacteriaceae</taxon>
        <taxon>Jeotgalibaca</taxon>
    </lineage>
</organism>
<proteinExistence type="predicted"/>
<evidence type="ECO:0000313" key="1">
    <source>
        <dbReference type="EMBL" id="QIK50655.1"/>
    </source>
</evidence>